<evidence type="ECO:0000313" key="2">
    <source>
        <dbReference type="EMBL" id="KAK1401152.1"/>
    </source>
</evidence>
<evidence type="ECO:0000313" key="3">
    <source>
        <dbReference type="Proteomes" id="UP001237642"/>
    </source>
</evidence>
<dbReference type="PANTHER" id="PTHR24121:SF22">
    <property type="entry name" value="PROTEIN ACCELERATED CELL DEATH 6-LIKE"/>
    <property type="match status" value="1"/>
</dbReference>
<name>A0AAD8JBA1_9APIA</name>
<dbReference type="InterPro" id="IPR036770">
    <property type="entry name" value="Ankyrin_rpt-contain_sf"/>
</dbReference>
<dbReference type="InterPro" id="IPR026961">
    <property type="entry name" value="PGG_dom"/>
</dbReference>
<dbReference type="Pfam" id="PF13962">
    <property type="entry name" value="PGG"/>
    <property type="match status" value="1"/>
</dbReference>
<dbReference type="AlphaFoldDB" id="A0AAD8JBA1"/>
<dbReference type="EMBL" id="JAUIZM010000001">
    <property type="protein sequence ID" value="KAK1401152.1"/>
    <property type="molecule type" value="Genomic_DNA"/>
</dbReference>
<gene>
    <name evidence="2" type="ORF">POM88_000757</name>
</gene>
<sequence length="299" mass="33857">MNHMDSKLYDAIIKDDICLLEKLSIGLQRTPTKNTVLHLACQYGSMKCVKQILRVHESLLLELNSREETVLHLAARQGHFEVVVELIQTAKFSLLQPNYLQYTTSTLLETFIRTDNVEHETALHAAVRYNHNNVVQVLVKEDPSQPQRQNVHKESPIYMASIRCYSDIIRTILDNCKLPSFSGPNQRTTLRAMFVLQLNNAKIRRKLCKAKVRNHRYLWDTQKGPGGVTPKEDTRPFTQAVNSLKKLVNTHMIVSALIATVALTAGLTIPGDTSIQTDWELLIADMKTTVLQATALQFA</sequence>
<accession>A0AAD8JBA1</accession>
<protein>
    <recommendedName>
        <fullName evidence="1">PGG domain-containing protein</fullName>
    </recommendedName>
</protein>
<dbReference type="SUPFAM" id="SSF48403">
    <property type="entry name" value="Ankyrin repeat"/>
    <property type="match status" value="1"/>
</dbReference>
<comment type="caution">
    <text evidence="2">The sequence shown here is derived from an EMBL/GenBank/DDBJ whole genome shotgun (WGS) entry which is preliminary data.</text>
</comment>
<feature type="domain" description="PGG" evidence="1">
    <location>
        <begin position="243"/>
        <end position="274"/>
    </location>
</feature>
<organism evidence="2 3">
    <name type="scientific">Heracleum sosnowskyi</name>
    <dbReference type="NCBI Taxonomy" id="360622"/>
    <lineage>
        <taxon>Eukaryota</taxon>
        <taxon>Viridiplantae</taxon>
        <taxon>Streptophyta</taxon>
        <taxon>Embryophyta</taxon>
        <taxon>Tracheophyta</taxon>
        <taxon>Spermatophyta</taxon>
        <taxon>Magnoliopsida</taxon>
        <taxon>eudicotyledons</taxon>
        <taxon>Gunneridae</taxon>
        <taxon>Pentapetalae</taxon>
        <taxon>asterids</taxon>
        <taxon>campanulids</taxon>
        <taxon>Apiales</taxon>
        <taxon>Apiaceae</taxon>
        <taxon>Apioideae</taxon>
        <taxon>apioid superclade</taxon>
        <taxon>Tordylieae</taxon>
        <taxon>Tordyliinae</taxon>
        <taxon>Heracleum</taxon>
    </lineage>
</organism>
<reference evidence="2" key="2">
    <citation type="submission" date="2023-05" db="EMBL/GenBank/DDBJ databases">
        <authorList>
            <person name="Schelkunov M.I."/>
        </authorList>
    </citation>
    <scope>NUCLEOTIDE SEQUENCE</scope>
    <source>
        <strain evidence="2">Hsosn_3</strain>
        <tissue evidence="2">Leaf</tissue>
    </source>
</reference>
<dbReference type="PANTHER" id="PTHR24121">
    <property type="entry name" value="NO MECHANORECEPTOR POTENTIAL C, ISOFORM D-RELATED"/>
    <property type="match status" value="1"/>
</dbReference>
<dbReference type="InterPro" id="IPR002110">
    <property type="entry name" value="Ankyrin_rpt"/>
</dbReference>
<reference evidence="2" key="1">
    <citation type="submission" date="2023-02" db="EMBL/GenBank/DDBJ databases">
        <title>Genome of toxic invasive species Heracleum sosnowskyi carries increased number of genes despite the absence of recent whole-genome duplications.</title>
        <authorList>
            <person name="Schelkunov M."/>
            <person name="Shtratnikova V."/>
            <person name="Makarenko M."/>
            <person name="Klepikova A."/>
            <person name="Omelchenko D."/>
            <person name="Novikova G."/>
            <person name="Obukhova E."/>
            <person name="Bogdanov V."/>
            <person name="Penin A."/>
            <person name="Logacheva M."/>
        </authorList>
    </citation>
    <scope>NUCLEOTIDE SEQUENCE</scope>
    <source>
        <strain evidence="2">Hsosn_3</strain>
        <tissue evidence="2">Leaf</tissue>
    </source>
</reference>
<dbReference type="SMART" id="SM00248">
    <property type="entry name" value="ANK"/>
    <property type="match status" value="4"/>
</dbReference>
<dbReference type="Pfam" id="PF12796">
    <property type="entry name" value="Ank_2"/>
    <property type="match status" value="2"/>
</dbReference>
<keyword evidence="3" id="KW-1185">Reference proteome</keyword>
<evidence type="ECO:0000259" key="1">
    <source>
        <dbReference type="Pfam" id="PF13962"/>
    </source>
</evidence>
<dbReference type="Proteomes" id="UP001237642">
    <property type="component" value="Unassembled WGS sequence"/>
</dbReference>
<proteinExistence type="predicted"/>
<dbReference type="Gene3D" id="1.25.40.20">
    <property type="entry name" value="Ankyrin repeat-containing domain"/>
    <property type="match status" value="1"/>
</dbReference>